<dbReference type="EMBL" id="CP104970">
    <property type="protein sequence ID" value="UXN57388.1"/>
    <property type="molecule type" value="Genomic_DNA"/>
</dbReference>
<reference evidence="1" key="1">
    <citation type="submission" date="2022-09" db="EMBL/GenBank/DDBJ databases">
        <title>Interaction between co-microsymbionts with complementary sets of symbiotic genes in legume-rhizobium systems.</title>
        <authorList>
            <person name="Safronova V."/>
            <person name="Sazanova A."/>
            <person name="Afonin A."/>
            <person name="Chirak E."/>
        </authorList>
    </citation>
    <scope>NUCLEOTIDE SEQUENCE</scope>
    <source>
        <strain evidence="1">A18/3m</strain>
    </source>
</reference>
<protein>
    <submittedName>
        <fullName evidence="1">DUF1016 domain-containing protein</fullName>
    </submittedName>
</protein>
<keyword evidence="2" id="KW-1185">Reference proteome</keyword>
<keyword evidence="1" id="KW-0614">Plasmid</keyword>
<evidence type="ECO:0000313" key="2">
    <source>
        <dbReference type="Proteomes" id="UP001061991"/>
    </source>
</evidence>
<gene>
    <name evidence="1" type="ORF">N8E88_03250</name>
</gene>
<geneLocation type="plasmid" evidence="1 2">
    <name>p_unnamed3</name>
</geneLocation>
<dbReference type="Proteomes" id="UP001061991">
    <property type="component" value="Plasmid p_unnamed3"/>
</dbReference>
<sequence length="82" mass="9130">MRARGLLPSYVDDRHFTDAPRIGIILFKDKSEVIVEYATPGPYKPMGVAEYRLSAAFPAPLQAERPTETEFGANSTSFHWSG</sequence>
<accession>A0ACD4CV11</accession>
<organism evidence="1 2">
    <name type="scientific">Phyllobacterium zundukense</name>
    <dbReference type="NCBI Taxonomy" id="1867719"/>
    <lineage>
        <taxon>Bacteria</taxon>
        <taxon>Pseudomonadati</taxon>
        <taxon>Pseudomonadota</taxon>
        <taxon>Alphaproteobacteria</taxon>
        <taxon>Hyphomicrobiales</taxon>
        <taxon>Phyllobacteriaceae</taxon>
        <taxon>Phyllobacterium</taxon>
    </lineage>
</organism>
<name>A0ACD4CV11_9HYPH</name>
<evidence type="ECO:0000313" key="1">
    <source>
        <dbReference type="EMBL" id="UXN57388.1"/>
    </source>
</evidence>
<proteinExistence type="predicted"/>